<dbReference type="EMBL" id="ML208415">
    <property type="protein sequence ID" value="TFK66104.1"/>
    <property type="molecule type" value="Genomic_DNA"/>
</dbReference>
<organism evidence="1 2">
    <name type="scientific">Pluteus cervinus</name>
    <dbReference type="NCBI Taxonomy" id="181527"/>
    <lineage>
        <taxon>Eukaryota</taxon>
        <taxon>Fungi</taxon>
        <taxon>Dikarya</taxon>
        <taxon>Basidiomycota</taxon>
        <taxon>Agaricomycotina</taxon>
        <taxon>Agaricomycetes</taxon>
        <taxon>Agaricomycetidae</taxon>
        <taxon>Agaricales</taxon>
        <taxon>Pluteineae</taxon>
        <taxon>Pluteaceae</taxon>
        <taxon>Pluteus</taxon>
    </lineage>
</organism>
<evidence type="ECO:0000313" key="2">
    <source>
        <dbReference type="Proteomes" id="UP000308600"/>
    </source>
</evidence>
<dbReference type="Proteomes" id="UP000308600">
    <property type="component" value="Unassembled WGS sequence"/>
</dbReference>
<accession>A0ACD3AL80</accession>
<reference evidence="1 2" key="1">
    <citation type="journal article" date="2019" name="Nat. Ecol. Evol.">
        <title>Megaphylogeny resolves global patterns of mushroom evolution.</title>
        <authorList>
            <person name="Varga T."/>
            <person name="Krizsan K."/>
            <person name="Foldi C."/>
            <person name="Dima B."/>
            <person name="Sanchez-Garcia M."/>
            <person name="Sanchez-Ramirez S."/>
            <person name="Szollosi G.J."/>
            <person name="Szarkandi J.G."/>
            <person name="Papp V."/>
            <person name="Albert L."/>
            <person name="Andreopoulos W."/>
            <person name="Angelini C."/>
            <person name="Antonin V."/>
            <person name="Barry K.W."/>
            <person name="Bougher N.L."/>
            <person name="Buchanan P."/>
            <person name="Buyck B."/>
            <person name="Bense V."/>
            <person name="Catcheside P."/>
            <person name="Chovatia M."/>
            <person name="Cooper J."/>
            <person name="Damon W."/>
            <person name="Desjardin D."/>
            <person name="Finy P."/>
            <person name="Geml J."/>
            <person name="Haridas S."/>
            <person name="Hughes K."/>
            <person name="Justo A."/>
            <person name="Karasinski D."/>
            <person name="Kautmanova I."/>
            <person name="Kiss B."/>
            <person name="Kocsube S."/>
            <person name="Kotiranta H."/>
            <person name="LaButti K.M."/>
            <person name="Lechner B.E."/>
            <person name="Liimatainen K."/>
            <person name="Lipzen A."/>
            <person name="Lukacs Z."/>
            <person name="Mihaltcheva S."/>
            <person name="Morgado L.N."/>
            <person name="Niskanen T."/>
            <person name="Noordeloos M.E."/>
            <person name="Ohm R.A."/>
            <person name="Ortiz-Santana B."/>
            <person name="Ovrebo C."/>
            <person name="Racz N."/>
            <person name="Riley R."/>
            <person name="Savchenko A."/>
            <person name="Shiryaev A."/>
            <person name="Soop K."/>
            <person name="Spirin V."/>
            <person name="Szebenyi C."/>
            <person name="Tomsovsky M."/>
            <person name="Tulloss R.E."/>
            <person name="Uehling J."/>
            <person name="Grigoriev I.V."/>
            <person name="Vagvolgyi C."/>
            <person name="Papp T."/>
            <person name="Martin F.M."/>
            <person name="Miettinen O."/>
            <person name="Hibbett D.S."/>
            <person name="Nagy L.G."/>
        </authorList>
    </citation>
    <scope>NUCLEOTIDE SEQUENCE [LARGE SCALE GENOMIC DNA]</scope>
    <source>
        <strain evidence="1 2">NL-1719</strain>
    </source>
</reference>
<keyword evidence="2" id="KW-1185">Reference proteome</keyword>
<evidence type="ECO:0000313" key="1">
    <source>
        <dbReference type="EMBL" id="TFK66104.1"/>
    </source>
</evidence>
<name>A0ACD3AL80_9AGAR</name>
<gene>
    <name evidence="1" type="ORF">BDN72DRAFT_844730</name>
</gene>
<proteinExistence type="predicted"/>
<sequence>MSINFGNTKIDAPNSTWNTMGPNGVVYNNQRYNHMPITNNRYDYSHGNSTDNSTHNTNYNNSSHQSGGTTNNGVPGQSNPQIPPTGQTPAPIPSASPYGQGPPPQTGPSWPAYGSFPHPPPFMSGPQYGGYSNMGYGPAQAHHYNTQFQPQQQWGAPAQPMGYPQNNQPVPGGAPHSNNPHASYAQPSAPSSTLLPNSTPASTYLTPSQQSVPQSPPTEEEEESTPAS</sequence>
<protein>
    <submittedName>
        <fullName evidence="1">Uncharacterized protein</fullName>
    </submittedName>
</protein>